<reference evidence="1 2" key="1">
    <citation type="submission" date="2016-10" db="EMBL/GenBank/DDBJ databases">
        <title>Complete genome sequences of three Cupriavidus strains isolated from various Malaysian environments.</title>
        <authorList>
            <person name="Abdullah A.A.-A."/>
            <person name="Shafie N.A.H."/>
            <person name="Lau N.S."/>
        </authorList>
    </citation>
    <scope>NUCLEOTIDE SEQUENCE [LARGE SCALE GENOMIC DNA]</scope>
    <source>
        <strain evidence="1 2">USMAA1020</strain>
    </source>
</reference>
<keyword evidence="2" id="KW-1185">Reference proteome</keyword>
<proteinExistence type="predicted"/>
<sequence length="110" mass="12199">MAYAEHQAVLDARLPDGSSVRHNLEAAARQSGRALPELAGPALPAAGLQLWTWFADLNAARRGRPMPQPLTYSDIHAYFTLLGQRPAHWQLDAIRRLDRVVMAAAYQRKG</sequence>
<protein>
    <recommendedName>
        <fullName evidence="3">Integrase</fullName>
    </recommendedName>
</protein>
<dbReference type="InterPro" id="IPR056919">
    <property type="entry name" value="Phage_TAC_18"/>
</dbReference>
<name>A0ABM6FEQ0_9BURK</name>
<accession>A0ABM6FEQ0</accession>
<evidence type="ECO:0008006" key="3">
    <source>
        <dbReference type="Google" id="ProtNLM"/>
    </source>
</evidence>
<evidence type="ECO:0000313" key="2">
    <source>
        <dbReference type="Proteomes" id="UP000177515"/>
    </source>
</evidence>
<gene>
    <name evidence="1" type="ORF">BKK80_32760</name>
</gene>
<dbReference type="Proteomes" id="UP000177515">
    <property type="component" value="Chromosome 2"/>
</dbReference>
<evidence type="ECO:0000313" key="1">
    <source>
        <dbReference type="EMBL" id="AOZ10360.1"/>
    </source>
</evidence>
<dbReference type="RefSeq" id="WP_071018161.1">
    <property type="nucleotide sequence ID" value="NZ_CP017755.1"/>
</dbReference>
<dbReference type="EMBL" id="CP017755">
    <property type="protein sequence ID" value="AOZ10360.1"/>
    <property type="molecule type" value="Genomic_DNA"/>
</dbReference>
<organism evidence="1 2">
    <name type="scientific">Cupriavidus malaysiensis</name>
    <dbReference type="NCBI Taxonomy" id="367825"/>
    <lineage>
        <taxon>Bacteria</taxon>
        <taxon>Pseudomonadati</taxon>
        <taxon>Pseudomonadota</taxon>
        <taxon>Betaproteobacteria</taxon>
        <taxon>Burkholderiales</taxon>
        <taxon>Burkholderiaceae</taxon>
        <taxon>Cupriavidus</taxon>
    </lineage>
</organism>
<dbReference type="Pfam" id="PF23812">
    <property type="entry name" value="Phage_TAC_18"/>
    <property type="match status" value="1"/>
</dbReference>